<evidence type="ECO:0000313" key="10">
    <source>
        <dbReference type="EMBL" id="XCH33785.1"/>
    </source>
</evidence>
<evidence type="ECO:0000259" key="9">
    <source>
        <dbReference type="PROSITE" id="PS51755"/>
    </source>
</evidence>
<dbReference type="SUPFAM" id="SSF46894">
    <property type="entry name" value="C-terminal effector domain of the bipartite response regulators"/>
    <property type="match status" value="1"/>
</dbReference>
<feature type="DNA-binding region" description="OmpR/PhoB-type" evidence="7">
    <location>
        <begin position="126"/>
        <end position="225"/>
    </location>
</feature>
<keyword evidence="2" id="KW-0902">Two-component regulatory system</keyword>
<accession>A0AAU8GAI8</accession>
<dbReference type="PANTHER" id="PTHR48111">
    <property type="entry name" value="REGULATOR OF RPOS"/>
    <property type="match status" value="1"/>
</dbReference>
<dbReference type="AlphaFoldDB" id="A0AAU8GAI8"/>
<dbReference type="InterPro" id="IPR039420">
    <property type="entry name" value="WalR-like"/>
</dbReference>
<dbReference type="GO" id="GO:0000156">
    <property type="term" value="F:phosphorelay response regulator activity"/>
    <property type="evidence" value="ECO:0007669"/>
    <property type="project" value="TreeGrafter"/>
</dbReference>
<evidence type="ECO:0000256" key="5">
    <source>
        <dbReference type="ARBA" id="ARBA00023163"/>
    </source>
</evidence>
<dbReference type="SUPFAM" id="SSF52172">
    <property type="entry name" value="CheY-like"/>
    <property type="match status" value="1"/>
</dbReference>
<dbReference type="RefSeq" id="WP_353714994.1">
    <property type="nucleotide sequence ID" value="NZ_CP159307.1"/>
</dbReference>
<reference evidence="10" key="1">
    <citation type="submission" date="2024-06" db="EMBL/GenBank/DDBJ databases">
        <title>A Novel Isolate, Dehalogenimonas sp. Strain 4OHTPN, Dechlorinates Aromatic 4 Hydroxy chlorothalonil by a Novel Reductive Dehalogenase.</title>
        <authorList>
            <person name="Liu G."/>
        </authorList>
    </citation>
    <scope>NUCLEOTIDE SEQUENCE</scope>
    <source>
        <strain evidence="10">4OHTPN</strain>
    </source>
</reference>
<dbReference type="EMBL" id="CP159307">
    <property type="protein sequence ID" value="XCH33785.1"/>
    <property type="molecule type" value="Genomic_DNA"/>
</dbReference>
<dbReference type="PROSITE" id="PS50110">
    <property type="entry name" value="RESPONSE_REGULATORY"/>
    <property type="match status" value="1"/>
</dbReference>
<dbReference type="Gene3D" id="3.40.50.2300">
    <property type="match status" value="1"/>
</dbReference>
<feature type="modified residue" description="4-aspartylphosphate" evidence="6">
    <location>
        <position position="53"/>
    </location>
</feature>
<dbReference type="SMART" id="SM00448">
    <property type="entry name" value="REC"/>
    <property type="match status" value="1"/>
</dbReference>
<evidence type="ECO:0000256" key="1">
    <source>
        <dbReference type="ARBA" id="ARBA00022553"/>
    </source>
</evidence>
<evidence type="ECO:0000256" key="3">
    <source>
        <dbReference type="ARBA" id="ARBA00023015"/>
    </source>
</evidence>
<evidence type="ECO:0000256" key="2">
    <source>
        <dbReference type="ARBA" id="ARBA00023012"/>
    </source>
</evidence>
<dbReference type="GO" id="GO:0005829">
    <property type="term" value="C:cytosol"/>
    <property type="evidence" value="ECO:0007669"/>
    <property type="project" value="TreeGrafter"/>
</dbReference>
<dbReference type="InterPro" id="IPR011006">
    <property type="entry name" value="CheY-like_superfamily"/>
</dbReference>
<dbReference type="PANTHER" id="PTHR48111:SF1">
    <property type="entry name" value="TWO-COMPONENT RESPONSE REGULATOR ORR33"/>
    <property type="match status" value="1"/>
</dbReference>
<evidence type="ECO:0000256" key="7">
    <source>
        <dbReference type="PROSITE-ProRule" id="PRU01091"/>
    </source>
</evidence>
<evidence type="ECO:0000259" key="8">
    <source>
        <dbReference type="PROSITE" id="PS50110"/>
    </source>
</evidence>
<keyword evidence="5" id="KW-0804">Transcription</keyword>
<dbReference type="SMART" id="SM00862">
    <property type="entry name" value="Trans_reg_C"/>
    <property type="match status" value="1"/>
</dbReference>
<dbReference type="InterPro" id="IPR001867">
    <property type="entry name" value="OmpR/PhoB-type_DNA-bd"/>
</dbReference>
<dbReference type="GO" id="GO:0032993">
    <property type="term" value="C:protein-DNA complex"/>
    <property type="evidence" value="ECO:0007669"/>
    <property type="project" value="TreeGrafter"/>
</dbReference>
<organism evidence="10">
    <name type="scientific">Dehalogenimonas sp. 4OHTPN</name>
    <dbReference type="NCBI Taxonomy" id="3166643"/>
    <lineage>
        <taxon>Bacteria</taxon>
        <taxon>Bacillati</taxon>
        <taxon>Chloroflexota</taxon>
        <taxon>Dehalococcoidia</taxon>
        <taxon>Dehalococcoidales</taxon>
        <taxon>Dehalococcoidaceae</taxon>
        <taxon>Dehalogenimonas</taxon>
    </lineage>
</organism>
<dbReference type="GO" id="GO:0006355">
    <property type="term" value="P:regulation of DNA-templated transcription"/>
    <property type="evidence" value="ECO:0007669"/>
    <property type="project" value="InterPro"/>
</dbReference>
<dbReference type="Pfam" id="PF00072">
    <property type="entry name" value="Response_reg"/>
    <property type="match status" value="1"/>
</dbReference>
<keyword evidence="1 6" id="KW-0597">Phosphoprotein</keyword>
<gene>
    <name evidence="10" type="ORF">ABV300_02610</name>
</gene>
<dbReference type="GO" id="GO:0000976">
    <property type="term" value="F:transcription cis-regulatory region binding"/>
    <property type="evidence" value="ECO:0007669"/>
    <property type="project" value="TreeGrafter"/>
</dbReference>
<dbReference type="PROSITE" id="PS51755">
    <property type="entry name" value="OMPR_PHOB"/>
    <property type="match status" value="1"/>
</dbReference>
<dbReference type="InterPro" id="IPR016032">
    <property type="entry name" value="Sig_transdc_resp-reg_C-effctor"/>
</dbReference>
<protein>
    <submittedName>
        <fullName evidence="10">Response regulator transcription factor</fullName>
    </submittedName>
</protein>
<name>A0AAU8GAI8_9CHLR</name>
<evidence type="ECO:0000256" key="4">
    <source>
        <dbReference type="ARBA" id="ARBA00023125"/>
    </source>
</evidence>
<feature type="domain" description="OmpR/PhoB-type" evidence="9">
    <location>
        <begin position="126"/>
        <end position="225"/>
    </location>
</feature>
<dbReference type="Gene3D" id="1.10.10.10">
    <property type="entry name" value="Winged helix-like DNA-binding domain superfamily/Winged helix DNA-binding domain"/>
    <property type="match status" value="1"/>
</dbReference>
<keyword evidence="4 7" id="KW-0238">DNA-binding</keyword>
<dbReference type="InterPro" id="IPR001789">
    <property type="entry name" value="Sig_transdc_resp-reg_receiver"/>
</dbReference>
<dbReference type="InterPro" id="IPR036388">
    <property type="entry name" value="WH-like_DNA-bd_sf"/>
</dbReference>
<evidence type="ECO:0000256" key="6">
    <source>
        <dbReference type="PROSITE-ProRule" id="PRU00169"/>
    </source>
</evidence>
<keyword evidence="3" id="KW-0805">Transcription regulation</keyword>
<sequence length="231" mass="25913">MKFLIIEDDQAIIENVTLILQMGWPTIEIIPARLASRGLQLIEIKKPDLVILDLGLPDMSGFDTLKQIRLFSRIPVLILTVRGDEKDVVQGLALGADDYIVKPFRQMELLARVKALLRRTSVPEEDIGIRVGHLRFGRSITELLSDGHRVQLTVTEGKIIHHLMQKAGQVVTYKSLAETLWGEEYPGARQSLKVYVNHLRKKLELIGGQQAIIQNEAGIGYILVTDSPSLH</sequence>
<dbReference type="Pfam" id="PF00486">
    <property type="entry name" value="Trans_reg_C"/>
    <property type="match status" value="1"/>
</dbReference>
<feature type="domain" description="Response regulatory" evidence="8">
    <location>
        <begin position="2"/>
        <end position="117"/>
    </location>
</feature>
<dbReference type="CDD" id="cd00383">
    <property type="entry name" value="trans_reg_C"/>
    <property type="match status" value="1"/>
</dbReference>
<dbReference type="Gene3D" id="6.10.250.690">
    <property type="match status" value="1"/>
</dbReference>
<proteinExistence type="predicted"/>